<feature type="non-terminal residue" evidence="2">
    <location>
        <position position="184"/>
    </location>
</feature>
<keyword evidence="3" id="KW-1185">Reference proteome</keyword>
<comment type="caution">
    <text evidence="2">The sequence shown here is derived from an EMBL/GenBank/DDBJ whole genome shotgun (WGS) entry which is preliminary data.</text>
</comment>
<name>A0A699ZNH0_HAELA</name>
<accession>A0A699ZNH0</accession>
<evidence type="ECO:0000313" key="2">
    <source>
        <dbReference type="EMBL" id="GFH23721.1"/>
    </source>
</evidence>
<evidence type="ECO:0000313" key="3">
    <source>
        <dbReference type="Proteomes" id="UP000485058"/>
    </source>
</evidence>
<evidence type="ECO:0000256" key="1">
    <source>
        <dbReference type="SAM" id="MobiDB-lite"/>
    </source>
</evidence>
<reference evidence="2 3" key="1">
    <citation type="submission" date="2020-02" db="EMBL/GenBank/DDBJ databases">
        <title>Draft genome sequence of Haematococcus lacustris strain NIES-144.</title>
        <authorList>
            <person name="Morimoto D."/>
            <person name="Nakagawa S."/>
            <person name="Yoshida T."/>
            <person name="Sawayama S."/>
        </authorList>
    </citation>
    <scope>NUCLEOTIDE SEQUENCE [LARGE SCALE GENOMIC DNA]</scope>
    <source>
        <strain evidence="2 3">NIES-144</strain>
    </source>
</reference>
<feature type="compositionally biased region" description="Low complexity" evidence="1">
    <location>
        <begin position="28"/>
        <end position="39"/>
    </location>
</feature>
<dbReference type="PANTHER" id="PTHR15288:SF0">
    <property type="entry name" value="UDENN DOMAIN-CONTAINING PROTEIN"/>
    <property type="match status" value="1"/>
</dbReference>
<sequence length="184" mass="18944">MSEAEWRSGDSSASPTPPAAHRPPGPGPAAAERSSGGAAKMPPRSAKAAPSGVPEAVGAEEGWGEAPPAAPLVHDRLPSPAYPPSILYKYPAAASAPLSDKEVADMCCPSQVTPRRLRRSPSWSALHAVVSSKQAGPANTHAFVFMVKAGGALPLYGCCCTVEEVVHRPPSLVQPAYPSCTAPY</sequence>
<feature type="region of interest" description="Disordered" evidence="1">
    <location>
        <begin position="1"/>
        <end position="75"/>
    </location>
</feature>
<dbReference type="PANTHER" id="PTHR15288">
    <property type="entry name" value="DENN DOMAIN-CONTAINING PROTEIN 2"/>
    <property type="match status" value="1"/>
</dbReference>
<dbReference type="EMBL" id="BLLF01002344">
    <property type="protein sequence ID" value="GFH23721.1"/>
    <property type="molecule type" value="Genomic_DNA"/>
</dbReference>
<protein>
    <submittedName>
        <fullName evidence="2">Uncharacterized protein</fullName>
    </submittedName>
</protein>
<proteinExistence type="predicted"/>
<feature type="non-terminal residue" evidence="2">
    <location>
        <position position="1"/>
    </location>
</feature>
<organism evidence="2 3">
    <name type="scientific">Haematococcus lacustris</name>
    <name type="common">Green alga</name>
    <name type="synonym">Haematococcus pluvialis</name>
    <dbReference type="NCBI Taxonomy" id="44745"/>
    <lineage>
        <taxon>Eukaryota</taxon>
        <taxon>Viridiplantae</taxon>
        <taxon>Chlorophyta</taxon>
        <taxon>core chlorophytes</taxon>
        <taxon>Chlorophyceae</taxon>
        <taxon>CS clade</taxon>
        <taxon>Chlamydomonadales</taxon>
        <taxon>Haematococcaceae</taxon>
        <taxon>Haematococcus</taxon>
    </lineage>
</organism>
<gene>
    <name evidence="2" type="ORF">HaLaN_21378</name>
</gene>
<dbReference type="Proteomes" id="UP000485058">
    <property type="component" value="Unassembled WGS sequence"/>
</dbReference>
<feature type="compositionally biased region" description="Pro residues" evidence="1">
    <location>
        <begin position="15"/>
        <end position="27"/>
    </location>
</feature>
<feature type="compositionally biased region" description="Low complexity" evidence="1">
    <location>
        <begin position="52"/>
        <end position="67"/>
    </location>
</feature>
<dbReference type="InterPro" id="IPR051942">
    <property type="entry name" value="DENN_domain_containing_2"/>
</dbReference>
<dbReference type="AlphaFoldDB" id="A0A699ZNH0"/>